<dbReference type="RefSeq" id="XP_002784738.1">
    <property type="nucleotide sequence ID" value="XM_002784692.1"/>
</dbReference>
<dbReference type="Proteomes" id="UP000007800">
    <property type="component" value="Unassembled WGS sequence"/>
</dbReference>
<keyword evidence="3" id="KW-1185">Reference proteome</keyword>
<protein>
    <submittedName>
        <fullName evidence="2">Uncharacterized protein</fullName>
    </submittedName>
</protein>
<gene>
    <name evidence="2" type="ORF">Pmar_PMAR021133</name>
</gene>
<feature type="region of interest" description="Disordered" evidence="1">
    <location>
        <begin position="1"/>
        <end position="22"/>
    </location>
</feature>
<reference evidence="2 3" key="1">
    <citation type="submission" date="2008-07" db="EMBL/GenBank/DDBJ databases">
        <authorList>
            <person name="El-Sayed N."/>
            <person name="Caler E."/>
            <person name="Inman J."/>
            <person name="Amedeo P."/>
            <person name="Hass B."/>
            <person name="Wortman J."/>
        </authorList>
    </citation>
    <scope>NUCLEOTIDE SEQUENCE [LARGE SCALE GENOMIC DNA]</scope>
    <source>
        <strain evidence="3">ATCC 50983 / TXsc</strain>
    </source>
</reference>
<name>C5KGH8_PERM5</name>
<dbReference type="AlphaFoldDB" id="C5KGH8"/>
<feature type="compositionally biased region" description="Polar residues" evidence="1">
    <location>
        <begin position="1"/>
        <end position="12"/>
    </location>
</feature>
<dbReference type="GeneID" id="9063608"/>
<dbReference type="InParanoid" id="C5KGH8"/>
<dbReference type="EMBL" id="GG672918">
    <property type="protein sequence ID" value="EER16534.1"/>
    <property type="molecule type" value="Genomic_DNA"/>
</dbReference>
<evidence type="ECO:0000256" key="1">
    <source>
        <dbReference type="SAM" id="MobiDB-lite"/>
    </source>
</evidence>
<accession>C5KGH8</accession>
<proteinExistence type="predicted"/>
<organism evidence="3">
    <name type="scientific">Perkinsus marinus (strain ATCC 50983 / TXsc)</name>
    <dbReference type="NCBI Taxonomy" id="423536"/>
    <lineage>
        <taxon>Eukaryota</taxon>
        <taxon>Sar</taxon>
        <taxon>Alveolata</taxon>
        <taxon>Perkinsozoa</taxon>
        <taxon>Perkinsea</taxon>
        <taxon>Perkinsida</taxon>
        <taxon>Perkinsidae</taxon>
        <taxon>Perkinsus</taxon>
    </lineage>
</organism>
<sequence length="119" mass="13540">MLPNRMHTNYGQRSGVDHDRRYTGGKANHILRRNRVKRMKALSHPDQLMLVAVKVLTMHSGLWPARFNVKDTAEIMATTKTEEIDQSGGEVLICDACPRCDDVSFKCDIERRPCVQSVD</sequence>
<evidence type="ECO:0000313" key="2">
    <source>
        <dbReference type="EMBL" id="EER16534.1"/>
    </source>
</evidence>
<evidence type="ECO:0000313" key="3">
    <source>
        <dbReference type="Proteomes" id="UP000007800"/>
    </source>
</evidence>